<proteinExistence type="predicted"/>
<dbReference type="RefSeq" id="WP_113823560.1">
    <property type="nucleotide sequence ID" value="NZ_QOCE01000031.1"/>
</dbReference>
<name>A0A366WZW6_9RHOB</name>
<accession>A0A366WZW6</accession>
<feature type="coiled-coil region" evidence="1">
    <location>
        <begin position="25"/>
        <end position="52"/>
    </location>
</feature>
<reference evidence="2 3" key="1">
    <citation type="submission" date="2018-07" db="EMBL/GenBank/DDBJ databases">
        <title>Modular assembly of carbohydrate-degrading microbial communities in the ocean.</title>
        <authorList>
            <person name="Enke T.N."/>
            <person name="Datta M.S."/>
            <person name="Schwartzman J.A."/>
            <person name="Cermak N."/>
            <person name="Schmitz D.A."/>
            <person name="Barrere J."/>
            <person name="Cordero O.X."/>
        </authorList>
    </citation>
    <scope>NUCLEOTIDE SEQUENCE [LARGE SCALE GENOMIC DNA]</scope>
    <source>
        <strain evidence="2 3">C3M10</strain>
    </source>
</reference>
<gene>
    <name evidence="2" type="ORF">DS909_11290</name>
</gene>
<dbReference type="AlphaFoldDB" id="A0A366WZW6"/>
<dbReference type="EMBL" id="QOCE01000031">
    <property type="protein sequence ID" value="RBW54425.1"/>
    <property type="molecule type" value="Genomic_DNA"/>
</dbReference>
<keyword evidence="1" id="KW-0175">Coiled coil</keyword>
<sequence length="136" mass="15517">MKQANALFQLNQIAEAQYLREFQKIQAALEAEAQAQRRLQQLDDQTVQANQTLETGHALANIGADVAWQKWAAQTREQLMHKLAHARARRLQEMDKVRVAFGRKEALQSLDKSARQAAAVRRRRKMQETLLSGALK</sequence>
<evidence type="ECO:0008006" key="4">
    <source>
        <dbReference type="Google" id="ProtNLM"/>
    </source>
</evidence>
<dbReference type="OrthoDB" id="7861976at2"/>
<evidence type="ECO:0000313" key="2">
    <source>
        <dbReference type="EMBL" id="RBW54425.1"/>
    </source>
</evidence>
<dbReference type="Proteomes" id="UP000252706">
    <property type="component" value="Unassembled WGS sequence"/>
</dbReference>
<evidence type="ECO:0000256" key="1">
    <source>
        <dbReference type="SAM" id="Coils"/>
    </source>
</evidence>
<comment type="caution">
    <text evidence="2">The sequence shown here is derived from an EMBL/GenBank/DDBJ whole genome shotgun (WGS) entry which is preliminary data.</text>
</comment>
<evidence type="ECO:0000313" key="3">
    <source>
        <dbReference type="Proteomes" id="UP000252706"/>
    </source>
</evidence>
<organism evidence="2 3">
    <name type="scientific">Phaeobacter gallaeciensis</name>
    <dbReference type="NCBI Taxonomy" id="60890"/>
    <lineage>
        <taxon>Bacteria</taxon>
        <taxon>Pseudomonadati</taxon>
        <taxon>Pseudomonadota</taxon>
        <taxon>Alphaproteobacteria</taxon>
        <taxon>Rhodobacterales</taxon>
        <taxon>Roseobacteraceae</taxon>
        <taxon>Phaeobacter</taxon>
    </lineage>
</organism>
<protein>
    <recommendedName>
        <fullName evidence="4">Flagellar FliJ protein</fullName>
    </recommendedName>
</protein>